<dbReference type="EMBL" id="JAUTXY010000001">
    <property type="protein sequence ID" value="MEE2056246.1"/>
    <property type="molecule type" value="Genomic_DNA"/>
</dbReference>
<dbReference type="Pfam" id="PF00561">
    <property type="entry name" value="Abhydrolase_1"/>
    <property type="match status" value="1"/>
</dbReference>
<dbReference type="PANTHER" id="PTHR43798:SF33">
    <property type="entry name" value="HYDROLASE, PUTATIVE (AFU_ORTHOLOGUE AFUA_2G14860)-RELATED"/>
    <property type="match status" value="1"/>
</dbReference>
<keyword evidence="1" id="KW-1133">Transmembrane helix</keyword>
<keyword evidence="1" id="KW-0472">Membrane</keyword>
<dbReference type="Gene3D" id="3.40.50.1820">
    <property type="entry name" value="alpha/beta hydrolase"/>
    <property type="match status" value="1"/>
</dbReference>
<dbReference type="InterPro" id="IPR000073">
    <property type="entry name" value="AB_hydrolase_1"/>
</dbReference>
<feature type="transmembrane region" description="Helical" evidence="1">
    <location>
        <begin position="33"/>
        <end position="54"/>
    </location>
</feature>
<dbReference type="PANTHER" id="PTHR43798">
    <property type="entry name" value="MONOACYLGLYCEROL LIPASE"/>
    <property type="match status" value="1"/>
</dbReference>
<evidence type="ECO:0000313" key="4">
    <source>
        <dbReference type="Proteomes" id="UP001336020"/>
    </source>
</evidence>
<dbReference type="GO" id="GO:0016787">
    <property type="term" value="F:hydrolase activity"/>
    <property type="evidence" value="ECO:0007669"/>
    <property type="project" value="UniProtKB-KW"/>
</dbReference>
<dbReference type="Proteomes" id="UP001336020">
    <property type="component" value="Unassembled WGS sequence"/>
</dbReference>
<protein>
    <submittedName>
        <fullName evidence="3">Alpha/beta fold hydrolase</fullName>
    </submittedName>
</protein>
<sequence>MSERTVGTHARPDHPPPTRLHHRLLRHRWLRRSGFVAIAALATLGAVSVQQFFFGAPKVGHFRDEEGRRTYLEAYEQAMSALPSPTKTLDVATRFGSVRVYEWSSPETEDTAPVVLVPGRSSGVPMWTENLTEFVPHRRVLAFDSLGDAGLSVQSVPLTSFGDQATWIDDALDELAAEPVHIVGHSFGGAIAATYARRFPDRVRSLTLLEPVFTFAYPSARMMAWTMVSSLPLLPKTWRNTALGKVGGAEFDPNDDMAHMIAAGSEHYSAALPTPSPFNDDEMDSLTMPTYVAVAERDSLAGGDTAAQRARTLPRATVDIFPETTHSLPMQAKERLAVDLPSFWIEAEQI</sequence>
<gene>
    <name evidence="3" type="ORF">Q7514_01720</name>
</gene>
<dbReference type="SUPFAM" id="SSF53474">
    <property type="entry name" value="alpha/beta-Hydrolases"/>
    <property type="match status" value="1"/>
</dbReference>
<proteinExistence type="predicted"/>
<evidence type="ECO:0000259" key="2">
    <source>
        <dbReference type="Pfam" id="PF00561"/>
    </source>
</evidence>
<keyword evidence="3" id="KW-0378">Hydrolase</keyword>
<accession>A0ABU7L3W3</accession>
<reference evidence="3 4" key="1">
    <citation type="submission" date="2023-07" db="EMBL/GenBank/DDBJ databases">
        <authorList>
            <person name="Girao M."/>
            <person name="Carvalho M.F."/>
        </authorList>
    </citation>
    <scope>NUCLEOTIDE SEQUENCE [LARGE SCALE GENOMIC DNA]</scope>
    <source>
        <strain evidence="3 4">YIM65754</strain>
    </source>
</reference>
<dbReference type="InterPro" id="IPR050266">
    <property type="entry name" value="AB_hydrolase_sf"/>
</dbReference>
<organism evidence="3 4">
    <name type="scientific">Rhodococcus artemisiae</name>
    <dbReference type="NCBI Taxonomy" id="714159"/>
    <lineage>
        <taxon>Bacteria</taxon>
        <taxon>Bacillati</taxon>
        <taxon>Actinomycetota</taxon>
        <taxon>Actinomycetes</taxon>
        <taxon>Mycobacteriales</taxon>
        <taxon>Nocardiaceae</taxon>
        <taxon>Rhodococcus</taxon>
    </lineage>
</organism>
<dbReference type="RefSeq" id="WP_330131541.1">
    <property type="nucleotide sequence ID" value="NZ_JAUTXY010000001.1"/>
</dbReference>
<feature type="domain" description="AB hydrolase-1" evidence="2">
    <location>
        <begin position="113"/>
        <end position="242"/>
    </location>
</feature>
<dbReference type="InterPro" id="IPR029058">
    <property type="entry name" value="AB_hydrolase_fold"/>
</dbReference>
<name>A0ABU7L3W3_9NOCA</name>
<evidence type="ECO:0000313" key="3">
    <source>
        <dbReference type="EMBL" id="MEE2056246.1"/>
    </source>
</evidence>
<comment type="caution">
    <text evidence="3">The sequence shown here is derived from an EMBL/GenBank/DDBJ whole genome shotgun (WGS) entry which is preliminary data.</text>
</comment>
<dbReference type="PRINTS" id="PR00111">
    <property type="entry name" value="ABHYDROLASE"/>
</dbReference>
<keyword evidence="4" id="KW-1185">Reference proteome</keyword>
<keyword evidence="1" id="KW-0812">Transmembrane</keyword>
<evidence type="ECO:0000256" key="1">
    <source>
        <dbReference type="SAM" id="Phobius"/>
    </source>
</evidence>